<sequence>MGINMRKWILLLLIFIGGVINAQERTHHVEKGETLYSISRTYGVTIERLIESNPFLSEGLKEGQDLVIPASDVSRTRPSLPTIDTTRFDYHTVQAGETIYSLTREWGITYERLLELNPELSEGLKVNQKLKLPKGTLDETVGDVPAVKEGFIQHNVRRGETVYSLTKSIHWPAAELYEANPNLLEEGLKAGTMVWIPDNAVSRLYTKRDSLLGIEQVAIVDTTPNDSTEVEEEEDEPVSKYMVVRTGRDEDLTDLMEKYNVTFDELTRLNPELVGGTVQPNRNIIVPRPKADTASSPLLESLEGLDGMQLLSGQKIHIAVALPLYLEENDSLAMRYNMGEALPQVYSRSRFAFDFYSGLKLAIDTLLGYGLDVEIDIYDTRNDQVRVREIAREIRENKPDVVIGPLYSQNAETLARELEDTWIVSPLSRTINNSNTPKLVQAVTPMREEHLALAKWVNDSAKDANIIFVRRINDAEKVNIQHFMQYLEASETRTLSTLEMGEDLFSRSMVRNKMAAGRRDVFVILDSDPVLLTSFINSIASLNDSSATVLCTSRLLGNKTIEIEKLNKVDLYISDVEYVDYSSPNTNSFIARYREDMGTEPPRFAYHGYDVGMYFLPLFTLNKTYETDLWGGNQGIMKIHRFTQNDESVMVNSGVFLLHLENFRWTRIY</sequence>
<dbReference type="Gene3D" id="3.10.350.10">
    <property type="entry name" value="LysM domain"/>
    <property type="match status" value="3"/>
</dbReference>
<dbReference type="InterPro" id="IPR028082">
    <property type="entry name" value="Peripla_BP_I"/>
</dbReference>
<evidence type="ECO:0000313" key="5">
    <source>
        <dbReference type="Proteomes" id="UP000468650"/>
    </source>
</evidence>
<dbReference type="PANTHER" id="PTHR33734">
    <property type="entry name" value="LYSM DOMAIN-CONTAINING GPI-ANCHORED PROTEIN 2"/>
    <property type="match status" value="1"/>
</dbReference>
<dbReference type="SUPFAM" id="SSF53822">
    <property type="entry name" value="Periplasmic binding protein-like I"/>
    <property type="match status" value="1"/>
</dbReference>
<keyword evidence="5" id="KW-1185">Reference proteome</keyword>
<dbReference type="AlphaFoldDB" id="A0A6N6RLA4"/>
<proteinExistence type="inferred from homology"/>
<dbReference type="GO" id="GO:0008932">
    <property type="term" value="F:lytic endotransglycosylase activity"/>
    <property type="evidence" value="ECO:0007669"/>
    <property type="project" value="TreeGrafter"/>
</dbReference>
<dbReference type="SMART" id="SM00257">
    <property type="entry name" value="LysM"/>
    <property type="match status" value="4"/>
</dbReference>
<organism evidence="4 5">
    <name type="scientific">Phaeocystidibacter luteus</name>
    <dbReference type="NCBI Taxonomy" id="911197"/>
    <lineage>
        <taxon>Bacteria</taxon>
        <taxon>Pseudomonadati</taxon>
        <taxon>Bacteroidota</taxon>
        <taxon>Flavobacteriia</taxon>
        <taxon>Flavobacteriales</taxon>
        <taxon>Phaeocystidibacteraceae</taxon>
        <taxon>Phaeocystidibacter</taxon>
    </lineage>
</organism>
<feature type="domain" description="LysM" evidence="3">
    <location>
        <begin position="152"/>
        <end position="196"/>
    </location>
</feature>
<dbReference type="EMBL" id="WBVO01000001">
    <property type="protein sequence ID" value="KAB2814189.1"/>
    <property type="molecule type" value="Genomic_DNA"/>
</dbReference>
<dbReference type="Pfam" id="PF13458">
    <property type="entry name" value="Peripla_BP_6"/>
    <property type="match status" value="1"/>
</dbReference>
<dbReference type="Proteomes" id="UP000468650">
    <property type="component" value="Unassembled WGS sequence"/>
</dbReference>
<reference evidence="4 5" key="1">
    <citation type="submission" date="2019-09" db="EMBL/GenBank/DDBJ databases">
        <title>Genomes of family Cryomorphaceae.</title>
        <authorList>
            <person name="Bowman J.P."/>
        </authorList>
    </citation>
    <scope>NUCLEOTIDE SEQUENCE [LARGE SCALE GENOMIC DNA]</scope>
    <source>
        <strain evidence="4 5">LMG 25704</strain>
    </source>
</reference>
<dbReference type="SUPFAM" id="SSF54106">
    <property type="entry name" value="LysM domain"/>
    <property type="match status" value="2"/>
</dbReference>
<dbReference type="PANTHER" id="PTHR33734:SF22">
    <property type="entry name" value="MEMBRANE-BOUND LYTIC MUREIN TRANSGLYCOSYLASE D"/>
    <property type="match status" value="1"/>
</dbReference>
<dbReference type="InterPro" id="IPR018392">
    <property type="entry name" value="LysM"/>
</dbReference>
<comment type="similarity">
    <text evidence="1">Belongs to the leucine-binding protein family.</text>
</comment>
<evidence type="ECO:0000313" key="4">
    <source>
        <dbReference type="EMBL" id="KAB2814189.1"/>
    </source>
</evidence>
<accession>A0A6N6RLA4</accession>
<keyword evidence="2" id="KW-0732">Signal</keyword>
<dbReference type="InterPro" id="IPR028081">
    <property type="entry name" value="Leu-bd"/>
</dbReference>
<evidence type="ECO:0000256" key="1">
    <source>
        <dbReference type="ARBA" id="ARBA00010062"/>
    </source>
</evidence>
<dbReference type="OrthoDB" id="2149800at2"/>
<feature type="domain" description="LysM" evidence="3">
    <location>
        <begin position="89"/>
        <end position="132"/>
    </location>
</feature>
<comment type="caution">
    <text evidence="4">The sequence shown here is derived from an EMBL/GenBank/DDBJ whole genome shotgun (WGS) entry which is preliminary data.</text>
</comment>
<protein>
    <submittedName>
        <fullName evidence="4">LysM peptidoglycan-binding domain-containing protein</fullName>
    </submittedName>
</protein>
<gene>
    <name evidence="4" type="ORF">F8C67_00225</name>
</gene>
<evidence type="ECO:0000259" key="3">
    <source>
        <dbReference type="PROSITE" id="PS51782"/>
    </source>
</evidence>
<feature type="domain" description="LysM" evidence="3">
    <location>
        <begin position="25"/>
        <end position="68"/>
    </location>
</feature>
<dbReference type="PROSITE" id="PS51782">
    <property type="entry name" value="LYSM"/>
    <property type="match status" value="3"/>
</dbReference>
<dbReference type="CDD" id="cd00118">
    <property type="entry name" value="LysM"/>
    <property type="match status" value="3"/>
</dbReference>
<name>A0A6N6RLA4_9FLAO</name>
<dbReference type="Pfam" id="PF01476">
    <property type="entry name" value="LysM"/>
    <property type="match status" value="4"/>
</dbReference>
<evidence type="ECO:0000256" key="2">
    <source>
        <dbReference type="ARBA" id="ARBA00022729"/>
    </source>
</evidence>
<dbReference type="Gene3D" id="3.40.50.2300">
    <property type="match status" value="2"/>
</dbReference>
<dbReference type="InterPro" id="IPR036779">
    <property type="entry name" value="LysM_dom_sf"/>
</dbReference>